<dbReference type="AlphaFoldDB" id="A0A2M4DB90"/>
<name>A0A2M4DB90_ANODA</name>
<accession>A0A2M4DB90</accession>
<dbReference type="EMBL" id="GGFL01010672">
    <property type="protein sequence ID" value="MBW74850.1"/>
    <property type="molecule type" value="Transcribed_RNA"/>
</dbReference>
<organism evidence="1">
    <name type="scientific">Anopheles darlingi</name>
    <name type="common">Mosquito</name>
    <dbReference type="NCBI Taxonomy" id="43151"/>
    <lineage>
        <taxon>Eukaryota</taxon>
        <taxon>Metazoa</taxon>
        <taxon>Ecdysozoa</taxon>
        <taxon>Arthropoda</taxon>
        <taxon>Hexapoda</taxon>
        <taxon>Insecta</taxon>
        <taxon>Pterygota</taxon>
        <taxon>Neoptera</taxon>
        <taxon>Endopterygota</taxon>
        <taxon>Diptera</taxon>
        <taxon>Nematocera</taxon>
        <taxon>Culicoidea</taxon>
        <taxon>Culicidae</taxon>
        <taxon>Anophelinae</taxon>
        <taxon>Anopheles</taxon>
    </lineage>
</organism>
<evidence type="ECO:0000313" key="1">
    <source>
        <dbReference type="EMBL" id="MBW74850.1"/>
    </source>
</evidence>
<sequence>MTLTAAAAAVALLALRYLIRRRANTTWHRLFFFFRFASEAQSSSGCSFYNRRGEALASSVCPCLTVSSLFDAMRCDALMCDAERTMKRC</sequence>
<protein>
    <submittedName>
        <fullName evidence="1">Putative secreted protein</fullName>
    </submittedName>
</protein>
<reference evidence="1" key="1">
    <citation type="submission" date="2018-01" db="EMBL/GenBank/DDBJ databases">
        <title>An insight into the sialome of Amazonian anophelines.</title>
        <authorList>
            <person name="Ribeiro J.M."/>
            <person name="Scarpassa V."/>
            <person name="Calvo E."/>
        </authorList>
    </citation>
    <scope>NUCLEOTIDE SEQUENCE</scope>
</reference>
<proteinExistence type="predicted"/>